<dbReference type="OrthoDB" id="5976222at2759"/>
<comment type="caution">
    <text evidence="6">The sequence shown here is derived from an EMBL/GenBank/DDBJ whole genome shotgun (WGS) entry which is preliminary data.</text>
</comment>
<keyword evidence="5" id="KW-0472">Membrane</keyword>
<dbReference type="GO" id="GO:0016020">
    <property type="term" value="C:membrane"/>
    <property type="evidence" value="ECO:0007669"/>
    <property type="project" value="UniProtKB-SubCell"/>
</dbReference>
<evidence type="ECO:0000256" key="3">
    <source>
        <dbReference type="ARBA" id="ARBA00022729"/>
    </source>
</evidence>
<evidence type="ECO:0000256" key="2">
    <source>
        <dbReference type="ARBA" id="ARBA00022692"/>
    </source>
</evidence>
<dbReference type="PANTHER" id="PTHR16059:SF25">
    <property type="entry name" value="LYSOZYME"/>
    <property type="match status" value="1"/>
</dbReference>
<accession>A0A3M6TIC3</accession>
<reference evidence="6 7" key="1">
    <citation type="journal article" date="2018" name="Sci. Rep.">
        <title>Comparative analysis of the Pocillopora damicornis genome highlights role of immune system in coral evolution.</title>
        <authorList>
            <person name="Cunning R."/>
            <person name="Bay R.A."/>
            <person name="Gillette P."/>
            <person name="Baker A.C."/>
            <person name="Traylor-Knowles N."/>
        </authorList>
    </citation>
    <scope>NUCLEOTIDE SEQUENCE [LARGE SCALE GENOMIC DNA]</scope>
    <source>
        <strain evidence="6">RSMAS</strain>
        <tissue evidence="6">Whole animal</tissue>
    </source>
</reference>
<evidence type="ECO:0000256" key="1">
    <source>
        <dbReference type="ARBA" id="ARBA00004167"/>
    </source>
</evidence>
<gene>
    <name evidence="6" type="ORF">pdam_00013997</name>
</gene>
<evidence type="ECO:0000313" key="7">
    <source>
        <dbReference type="Proteomes" id="UP000275408"/>
    </source>
</evidence>
<comment type="subcellular location">
    <subcellularLocation>
        <location evidence="1">Membrane</location>
        <topology evidence="1">Single-pass membrane protein</topology>
    </subcellularLocation>
</comment>
<sequence>MCESPTPPIKELTHACVAYLCTLVGLGKNCYMSRQPKCALEREWIGCYKDNGYQRAFPELLLTARDNTSAVYFGENINWKDWENFIDRFTCACAQKAKQKYSNYFGIEYYGECWGGVRADYSVHGMSEECKSITGPDCSFRNCDEESNKPKTCVGGQWALYVYKIKLVHPPPPQQSTPPTPPAPQ</sequence>
<evidence type="ECO:0000256" key="4">
    <source>
        <dbReference type="ARBA" id="ARBA00022989"/>
    </source>
</evidence>
<keyword evidence="3" id="KW-0732">Signal</keyword>
<protein>
    <submittedName>
        <fullName evidence="6">Uncharacterized protein</fullName>
    </submittedName>
</protein>
<dbReference type="Proteomes" id="UP000275408">
    <property type="component" value="Unassembled WGS sequence"/>
</dbReference>
<dbReference type="PANTHER" id="PTHR16059">
    <property type="entry name" value="ANTHRAX TOXIN RECEPTOR"/>
    <property type="match status" value="1"/>
</dbReference>
<keyword evidence="4" id="KW-1133">Transmembrane helix</keyword>
<organism evidence="6 7">
    <name type="scientific">Pocillopora damicornis</name>
    <name type="common">Cauliflower coral</name>
    <name type="synonym">Millepora damicornis</name>
    <dbReference type="NCBI Taxonomy" id="46731"/>
    <lineage>
        <taxon>Eukaryota</taxon>
        <taxon>Metazoa</taxon>
        <taxon>Cnidaria</taxon>
        <taxon>Anthozoa</taxon>
        <taxon>Hexacorallia</taxon>
        <taxon>Scleractinia</taxon>
        <taxon>Astrocoeniina</taxon>
        <taxon>Pocilloporidae</taxon>
        <taxon>Pocillopora</taxon>
    </lineage>
</organism>
<evidence type="ECO:0000313" key="6">
    <source>
        <dbReference type="EMBL" id="RMX41162.1"/>
    </source>
</evidence>
<proteinExistence type="predicted"/>
<keyword evidence="7" id="KW-1185">Reference proteome</keyword>
<keyword evidence="2" id="KW-0812">Transmembrane</keyword>
<dbReference type="EMBL" id="RCHS01003525">
    <property type="protein sequence ID" value="RMX41162.1"/>
    <property type="molecule type" value="Genomic_DNA"/>
</dbReference>
<name>A0A3M6TIC3_POCDA</name>
<feature type="non-terminal residue" evidence="6">
    <location>
        <position position="185"/>
    </location>
</feature>
<dbReference type="AlphaFoldDB" id="A0A3M6TIC3"/>
<evidence type="ECO:0000256" key="5">
    <source>
        <dbReference type="ARBA" id="ARBA00023136"/>
    </source>
</evidence>